<feature type="signal peptide" evidence="1">
    <location>
        <begin position="1"/>
        <end position="17"/>
    </location>
</feature>
<dbReference type="Proteomes" id="UP000800038">
    <property type="component" value="Unassembled WGS sequence"/>
</dbReference>
<evidence type="ECO:0008006" key="4">
    <source>
        <dbReference type="Google" id="ProtNLM"/>
    </source>
</evidence>
<dbReference type="EMBL" id="ML976093">
    <property type="protein sequence ID" value="KAF1938898.1"/>
    <property type="molecule type" value="Genomic_DNA"/>
</dbReference>
<accession>A0A6A5SH37</accession>
<reference evidence="2" key="1">
    <citation type="journal article" date="2020" name="Stud. Mycol.">
        <title>101 Dothideomycetes genomes: a test case for predicting lifestyles and emergence of pathogens.</title>
        <authorList>
            <person name="Haridas S."/>
            <person name="Albert R."/>
            <person name="Binder M."/>
            <person name="Bloem J."/>
            <person name="Labutti K."/>
            <person name="Salamov A."/>
            <person name="Andreopoulos B."/>
            <person name="Baker S."/>
            <person name="Barry K."/>
            <person name="Bills G."/>
            <person name="Bluhm B."/>
            <person name="Cannon C."/>
            <person name="Castanera R."/>
            <person name="Culley D."/>
            <person name="Daum C."/>
            <person name="Ezra D."/>
            <person name="Gonzalez J."/>
            <person name="Henrissat B."/>
            <person name="Kuo A."/>
            <person name="Liang C."/>
            <person name="Lipzen A."/>
            <person name="Lutzoni F."/>
            <person name="Magnuson J."/>
            <person name="Mondo S."/>
            <person name="Nolan M."/>
            <person name="Ohm R."/>
            <person name="Pangilinan J."/>
            <person name="Park H.-J."/>
            <person name="Ramirez L."/>
            <person name="Alfaro M."/>
            <person name="Sun H."/>
            <person name="Tritt A."/>
            <person name="Yoshinaga Y."/>
            <person name="Zwiers L.-H."/>
            <person name="Turgeon B."/>
            <person name="Goodwin S."/>
            <person name="Spatafora J."/>
            <person name="Crous P."/>
            <person name="Grigoriev I."/>
        </authorList>
    </citation>
    <scope>NUCLEOTIDE SEQUENCE</scope>
    <source>
        <strain evidence="2">CBS 161.51</strain>
    </source>
</reference>
<dbReference type="AlphaFoldDB" id="A0A6A5SH37"/>
<feature type="chain" id="PRO_5025536786" description="Extracellular membrane protein CFEM domain-containing protein" evidence="1">
    <location>
        <begin position="18"/>
        <end position="74"/>
    </location>
</feature>
<sequence length="74" mass="7821">MFTNLLIFVALLGFTAAASIPSTPGECEPGAYRCDPSLTSIEACDLQGWHLAASCHSASCVMNVLDGVPRCHDH</sequence>
<protein>
    <recommendedName>
        <fullName evidence="4">Extracellular membrane protein CFEM domain-containing protein</fullName>
    </recommendedName>
</protein>
<keyword evidence="3" id="KW-1185">Reference proteome</keyword>
<proteinExistence type="predicted"/>
<gene>
    <name evidence="2" type="ORF">EJ02DRAFT_457489</name>
</gene>
<keyword evidence="1" id="KW-0732">Signal</keyword>
<evidence type="ECO:0000256" key="1">
    <source>
        <dbReference type="SAM" id="SignalP"/>
    </source>
</evidence>
<name>A0A6A5SH37_9PLEO</name>
<dbReference type="OrthoDB" id="10321401at2759"/>
<evidence type="ECO:0000313" key="3">
    <source>
        <dbReference type="Proteomes" id="UP000800038"/>
    </source>
</evidence>
<evidence type="ECO:0000313" key="2">
    <source>
        <dbReference type="EMBL" id="KAF1938898.1"/>
    </source>
</evidence>
<organism evidence="2 3">
    <name type="scientific">Clathrospora elynae</name>
    <dbReference type="NCBI Taxonomy" id="706981"/>
    <lineage>
        <taxon>Eukaryota</taxon>
        <taxon>Fungi</taxon>
        <taxon>Dikarya</taxon>
        <taxon>Ascomycota</taxon>
        <taxon>Pezizomycotina</taxon>
        <taxon>Dothideomycetes</taxon>
        <taxon>Pleosporomycetidae</taxon>
        <taxon>Pleosporales</taxon>
        <taxon>Diademaceae</taxon>
        <taxon>Clathrospora</taxon>
    </lineage>
</organism>